<dbReference type="InterPro" id="IPR001457">
    <property type="entry name" value="NADH_UbQ/plastoQ_OxRdtase_su6"/>
</dbReference>
<feature type="transmembrane region" description="Helical" evidence="2">
    <location>
        <begin position="91"/>
        <end position="114"/>
    </location>
</feature>
<organism evidence="3 4">
    <name type="scientific">Dendrobium chrysotoxum</name>
    <name type="common">Orchid</name>
    <dbReference type="NCBI Taxonomy" id="161865"/>
    <lineage>
        <taxon>Eukaryota</taxon>
        <taxon>Viridiplantae</taxon>
        <taxon>Streptophyta</taxon>
        <taxon>Embryophyta</taxon>
        <taxon>Tracheophyta</taxon>
        <taxon>Spermatophyta</taxon>
        <taxon>Magnoliopsida</taxon>
        <taxon>Liliopsida</taxon>
        <taxon>Asparagales</taxon>
        <taxon>Orchidaceae</taxon>
        <taxon>Epidendroideae</taxon>
        <taxon>Malaxideae</taxon>
        <taxon>Dendrobiinae</taxon>
        <taxon>Dendrobium</taxon>
    </lineage>
</organism>
<reference evidence="3 4" key="1">
    <citation type="journal article" date="2021" name="Hortic Res">
        <title>Chromosome-scale assembly of the Dendrobium chrysotoxum genome enhances the understanding of orchid evolution.</title>
        <authorList>
            <person name="Zhang Y."/>
            <person name="Zhang G.Q."/>
            <person name="Zhang D."/>
            <person name="Liu X.D."/>
            <person name="Xu X.Y."/>
            <person name="Sun W.H."/>
            <person name="Yu X."/>
            <person name="Zhu X."/>
            <person name="Wang Z.W."/>
            <person name="Zhao X."/>
            <person name="Zhong W.Y."/>
            <person name="Chen H."/>
            <person name="Yin W.L."/>
            <person name="Huang T."/>
            <person name="Niu S.C."/>
            <person name="Liu Z.J."/>
        </authorList>
    </citation>
    <scope>NUCLEOTIDE SEQUENCE [LARGE SCALE GENOMIC DNA]</scope>
    <source>
        <strain evidence="3">Lindl</strain>
    </source>
</reference>
<dbReference type="InterPro" id="IPR042106">
    <property type="entry name" value="Nuo/plastoQ_OxRdtase_6_NuoJ"/>
</dbReference>
<evidence type="ECO:0000313" key="3">
    <source>
        <dbReference type="EMBL" id="KAH0446551.1"/>
    </source>
</evidence>
<evidence type="ECO:0000313" key="4">
    <source>
        <dbReference type="Proteomes" id="UP000775213"/>
    </source>
</evidence>
<protein>
    <recommendedName>
        <fullName evidence="5">NADH-ubiquinone oxidoreductase chain 6</fullName>
    </recommendedName>
</protein>
<feature type="transmembrane region" description="Helical" evidence="2">
    <location>
        <begin position="187"/>
        <end position="207"/>
    </location>
</feature>
<dbReference type="AlphaFoldDB" id="A0AAV7FRG5"/>
<evidence type="ECO:0000256" key="1">
    <source>
        <dbReference type="ARBA" id="ARBA00005698"/>
    </source>
</evidence>
<keyword evidence="2" id="KW-1133">Transmembrane helix</keyword>
<dbReference type="Gene3D" id="1.20.120.1200">
    <property type="entry name" value="NADH-ubiquinone/plastoquinone oxidoreductase chain 6, subunit NuoJ"/>
    <property type="match status" value="1"/>
</dbReference>
<feature type="transmembrane region" description="Helical" evidence="2">
    <location>
        <begin position="52"/>
        <end position="71"/>
    </location>
</feature>
<dbReference type="EMBL" id="JAGFBR010000186">
    <property type="protein sequence ID" value="KAH0446551.1"/>
    <property type="molecule type" value="Genomic_DNA"/>
</dbReference>
<accession>A0AAV7FRG5</accession>
<dbReference type="Pfam" id="PF00499">
    <property type="entry name" value="Oxidored_q3"/>
    <property type="match status" value="1"/>
</dbReference>
<dbReference type="GO" id="GO:0008137">
    <property type="term" value="F:NADH dehydrogenase (ubiquinone) activity"/>
    <property type="evidence" value="ECO:0007669"/>
    <property type="project" value="InterPro"/>
</dbReference>
<proteinExistence type="inferred from homology"/>
<gene>
    <name evidence="3" type="ORF">IEQ34_024615</name>
</gene>
<feature type="transmembrane region" description="Helical" evidence="2">
    <location>
        <begin position="26"/>
        <end position="45"/>
    </location>
</feature>
<dbReference type="PANTHER" id="PTHR33269">
    <property type="entry name" value="NADH-UBIQUINONE OXIDOREDUCTASE CHAIN 6"/>
    <property type="match status" value="1"/>
</dbReference>
<name>A0AAV7FRG5_DENCH</name>
<dbReference type="PANTHER" id="PTHR33269:SF17">
    <property type="entry name" value="NADH-UBIQUINONE OXIDOREDUCTASE CHAIN 6"/>
    <property type="match status" value="1"/>
</dbReference>
<evidence type="ECO:0000256" key="2">
    <source>
        <dbReference type="SAM" id="Phobius"/>
    </source>
</evidence>
<comment type="similarity">
    <text evidence="1">Belongs to the complex I subunit 6 family.</text>
</comment>
<evidence type="ECO:0008006" key="5">
    <source>
        <dbReference type="Google" id="ProtNLM"/>
    </source>
</evidence>
<sequence>MLDILSLGAILSGILVITSKSPVISVLFLISVFVNVAGYLVLLGVGFIGISYIVVYVGAVTVLFLFVIIMINVELSELNAAGAEYTQNVPLAFIIGSILFYEFFTVISSQFSIVNSGYNMSSYLKQVSQGMITYINTIFVSGETGHAFDNLSHIQSVFNPSAIDVMFSPTTGLQVHSIGSILYTHSAIWLMIASIILLLAMIAPITLSKSLSTYAISPILRKVSDTNEMKLIIRANSPVASERANPRIAYVNSCPRTEGFRETPWIRAENTVPTPIPAPIRPRVATPAPIYLAAASIIIKNDDQRTRIDVDKEQDPLLLRDHRMMY</sequence>
<comment type="caution">
    <text evidence="3">The sequence shown here is derived from an EMBL/GenBank/DDBJ whole genome shotgun (WGS) entry which is preliminary data.</text>
</comment>
<keyword evidence="2" id="KW-0812">Transmembrane</keyword>
<keyword evidence="2" id="KW-0472">Membrane</keyword>
<dbReference type="Proteomes" id="UP000775213">
    <property type="component" value="Unassembled WGS sequence"/>
</dbReference>
<keyword evidence="4" id="KW-1185">Reference proteome</keyword>